<protein>
    <recommendedName>
        <fullName evidence="6">RidA family protein</fullName>
    </recommendedName>
</protein>
<proteinExistence type="predicted"/>
<accession>A0A809YM69</accession>
<dbReference type="RefSeq" id="WP_110117053.1">
    <property type="nucleotide sequence ID" value="NZ_AP022638.1"/>
</dbReference>
<evidence type="ECO:0000313" key="2">
    <source>
        <dbReference type="EMBL" id="BCE41866.1"/>
    </source>
</evidence>
<evidence type="ECO:0000313" key="4">
    <source>
        <dbReference type="EMBL" id="BCE68062.1"/>
    </source>
</evidence>
<dbReference type="EMBL" id="AP023095">
    <property type="protein sequence ID" value="BCE59379.1"/>
    <property type="molecule type" value="Genomic_DNA"/>
</dbReference>
<dbReference type="CDD" id="cd06154">
    <property type="entry name" value="YjgF_YER057c_UK114_like_6"/>
    <property type="match status" value="1"/>
</dbReference>
<dbReference type="InterPro" id="IPR035959">
    <property type="entry name" value="RutC-like_sf"/>
</dbReference>
<evidence type="ECO:0000313" key="3">
    <source>
        <dbReference type="EMBL" id="BCE59379.1"/>
    </source>
</evidence>
<dbReference type="EMBL" id="AP023098">
    <property type="protein sequence ID" value="BCE85405.1"/>
    <property type="molecule type" value="Genomic_DNA"/>
</dbReference>
<dbReference type="PANTHER" id="PTHR43857:SF1">
    <property type="entry name" value="YJGH FAMILY PROTEIN"/>
    <property type="match status" value="1"/>
</dbReference>
<dbReference type="InterPro" id="IPR006175">
    <property type="entry name" value="YjgF/YER057c/UK114"/>
</dbReference>
<sequence>MTRQNISSGYAFEDTYGYSRAVRVGNQVFVSGTTARPPHLDGDAYLQARAILALIADALAEAGADMRHVVRTVVYVIDMADTEHVARAHSEAFDAVRPASTLVQVSALTPTSARVEIEVVAIISA</sequence>
<reference evidence="1" key="1">
    <citation type="submission" date="2020-05" db="EMBL/GenBank/DDBJ databases">
        <title>Complete genome sequence of Bradyrhizobium diazoefficiens XF2 isolated from soybean nodule.</title>
        <authorList>
            <person name="Noda R."/>
            <person name="Kakizaki K."/>
            <person name="Minamisawa K."/>
        </authorList>
    </citation>
    <scope>NUCLEOTIDE SEQUENCE</scope>
    <source>
        <strain evidence="1">XF2</strain>
    </source>
</reference>
<evidence type="ECO:0000313" key="1">
    <source>
        <dbReference type="EMBL" id="BCE33088.1"/>
    </source>
</evidence>
<dbReference type="SUPFAM" id="SSF55298">
    <property type="entry name" value="YjgF-like"/>
    <property type="match status" value="1"/>
</dbReference>
<dbReference type="AlphaFoldDB" id="A0A809YM69"/>
<dbReference type="EMBL" id="AP023092">
    <property type="protein sequence ID" value="BCE33088.1"/>
    <property type="molecule type" value="Genomic_DNA"/>
</dbReference>
<dbReference type="Gene3D" id="3.30.1330.40">
    <property type="entry name" value="RutC-like"/>
    <property type="match status" value="1"/>
</dbReference>
<dbReference type="EMBL" id="AP023096">
    <property type="protein sequence ID" value="BCE68062.1"/>
    <property type="molecule type" value="Genomic_DNA"/>
</dbReference>
<reference evidence="2" key="2">
    <citation type="submission" date="2020-05" db="EMBL/GenBank/DDBJ databases">
        <title>Complete genome sequence of Bradyrhizobium diazoefficiens XF3 isolated from soybean nodule.</title>
        <authorList>
            <person name="Noda R."/>
            <person name="Kakizaki K."/>
            <person name="Minamisawa K."/>
        </authorList>
    </citation>
    <scope>NUCLEOTIDE SEQUENCE</scope>
    <source>
        <strain evidence="2">XF3</strain>
    </source>
</reference>
<reference evidence="4" key="4">
    <citation type="submission" date="2020-05" db="EMBL/GenBank/DDBJ databases">
        <title>Complete genome sequence of Bradyrhizobium diazoefficiens XF6 isolated from soybean nodule.</title>
        <authorList>
            <person name="Noda R."/>
            <person name="Kakizaki K."/>
            <person name="Minamisawa K."/>
        </authorList>
    </citation>
    <scope>NUCLEOTIDE SEQUENCE</scope>
    <source>
        <strain evidence="4">XF6</strain>
    </source>
</reference>
<name>A0A809YM69_9BRAD</name>
<dbReference type="Pfam" id="PF01042">
    <property type="entry name" value="Ribonuc_L-PSP"/>
    <property type="match status" value="1"/>
</dbReference>
<dbReference type="EMBL" id="AP023093">
    <property type="protein sequence ID" value="BCE41866.1"/>
    <property type="molecule type" value="Genomic_DNA"/>
</dbReference>
<dbReference type="PANTHER" id="PTHR43857">
    <property type="entry name" value="BLR7761 PROTEIN"/>
    <property type="match status" value="1"/>
</dbReference>
<evidence type="ECO:0008006" key="6">
    <source>
        <dbReference type="Google" id="ProtNLM"/>
    </source>
</evidence>
<organism evidence="2">
    <name type="scientific">Bradyrhizobium diazoefficiens</name>
    <dbReference type="NCBI Taxonomy" id="1355477"/>
    <lineage>
        <taxon>Bacteria</taxon>
        <taxon>Pseudomonadati</taxon>
        <taxon>Pseudomonadota</taxon>
        <taxon>Alphaproteobacteria</taxon>
        <taxon>Hyphomicrobiales</taxon>
        <taxon>Nitrobacteraceae</taxon>
        <taxon>Bradyrhizobium</taxon>
    </lineage>
</organism>
<reference evidence="3" key="3">
    <citation type="submission" date="2020-05" db="EMBL/GenBank/DDBJ databases">
        <title>Complete genome sequence of Bradyrhizobium diazoefficiens XF5 isolated from soybean nodule.</title>
        <authorList>
            <person name="Noda R."/>
            <person name="Kakizaki K."/>
            <person name="Minamisawa K."/>
        </authorList>
    </citation>
    <scope>NUCLEOTIDE SEQUENCE</scope>
    <source>
        <strain evidence="3">XF5</strain>
    </source>
</reference>
<evidence type="ECO:0000313" key="5">
    <source>
        <dbReference type="EMBL" id="BCE85405.1"/>
    </source>
</evidence>
<gene>
    <name evidence="1" type="ORF">XF2B_68570</name>
    <name evidence="2" type="ORF">XF3B_68970</name>
    <name evidence="3" type="ORF">XF5B_68910</name>
    <name evidence="4" type="ORF">XF6B_68610</name>
    <name evidence="5" type="ORF">XF9B_68260</name>
</gene>
<reference evidence="5" key="5">
    <citation type="submission" date="2020-05" db="EMBL/GenBank/DDBJ databases">
        <title>Complete genome sequence of Bradyrhizobium diazoefficiens XF9 isolated from soybean nodule.</title>
        <authorList>
            <person name="Noda R."/>
            <person name="Kakizaki K."/>
            <person name="Minamisawa K."/>
        </authorList>
    </citation>
    <scope>NUCLEOTIDE SEQUENCE</scope>
    <source>
        <strain evidence="5">XF9</strain>
    </source>
</reference>